<feature type="domain" description="C2H2-type" evidence="6">
    <location>
        <begin position="342"/>
        <end position="375"/>
    </location>
</feature>
<feature type="compositionally biased region" description="Basic and acidic residues" evidence="5">
    <location>
        <begin position="166"/>
        <end position="183"/>
    </location>
</feature>
<evidence type="ECO:0000256" key="3">
    <source>
        <dbReference type="ARBA" id="ARBA00022771"/>
    </source>
</evidence>
<accession>F9F2N8</accession>
<evidence type="ECO:0000256" key="1">
    <source>
        <dbReference type="ARBA" id="ARBA00022723"/>
    </source>
</evidence>
<evidence type="ECO:0000256" key="2">
    <source>
        <dbReference type="ARBA" id="ARBA00022737"/>
    </source>
</evidence>
<dbReference type="InterPro" id="IPR050329">
    <property type="entry name" value="GLI_C2H2-zinc-finger"/>
</dbReference>
<dbReference type="InterPro" id="IPR013087">
    <property type="entry name" value="Znf_C2H2_type"/>
</dbReference>
<dbReference type="OrthoDB" id="4868114at2759"/>
<dbReference type="GO" id="GO:0000981">
    <property type="term" value="F:DNA-binding transcription factor activity, RNA polymerase II-specific"/>
    <property type="evidence" value="ECO:0007669"/>
    <property type="project" value="TreeGrafter"/>
</dbReference>
<feature type="compositionally biased region" description="Polar residues" evidence="5">
    <location>
        <begin position="136"/>
        <end position="147"/>
    </location>
</feature>
<dbReference type="GO" id="GO:0000978">
    <property type="term" value="F:RNA polymerase II cis-regulatory region sequence-specific DNA binding"/>
    <property type="evidence" value="ECO:0007669"/>
    <property type="project" value="TreeGrafter"/>
</dbReference>
<dbReference type="GO" id="GO:0005634">
    <property type="term" value="C:nucleus"/>
    <property type="evidence" value="ECO:0007669"/>
    <property type="project" value="UniProtKB-ARBA"/>
</dbReference>
<feature type="compositionally biased region" description="Low complexity" evidence="5">
    <location>
        <begin position="114"/>
        <end position="134"/>
    </location>
</feature>
<dbReference type="AlphaFoldDB" id="F9F2N8"/>
<feature type="domain" description="C2H2-type" evidence="6">
    <location>
        <begin position="696"/>
        <end position="725"/>
    </location>
</feature>
<feature type="region of interest" description="Disordered" evidence="5">
    <location>
        <begin position="114"/>
        <end position="183"/>
    </location>
</feature>
<keyword evidence="1" id="KW-0479">Metal-binding</keyword>
<feature type="domain" description="C2H2-type" evidence="6">
    <location>
        <begin position="637"/>
        <end position="666"/>
    </location>
</feature>
<dbReference type="PANTHER" id="PTHR19818:SF139">
    <property type="entry name" value="PAIR-RULE PROTEIN ODD-PAIRED"/>
    <property type="match status" value="1"/>
</dbReference>
<keyword evidence="3" id="KW-0863">Zinc-finger</keyword>
<evidence type="ECO:0000259" key="6">
    <source>
        <dbReference type="SMART" id="SM00355"/>
    </source>
</evidence>
<protein>
    <recommendedName>
        <fullName evidence="6">C2H2-type domain-containing protein</fullName>
    </recommendedName>
</protein>
<feature type="region of interest" description="Disordered" evidence="5">
    <location>
        <begin position="872"/>
        <end position="902"/>
    </location>
</feature>
<evidence type="ECO:0000256" key="5">
    <source>
        <dbReference type="SAM" id="MobiDB-lite"/>
    </source>
</evidence>
<keyword evidence="4" id="KW-0862">Zinc</keyword>
<comment type="caution">
    <text evidence="7">The sequence shown here is derived from an EMBL/GenBank/DDBJ whole genome shotgun (WGS) entry which is preliminary data.</text>
</comment>
<gene>
    <name evidence="7" type="ORF">FOXB_00662</name>
</gene>
<dbReference type="SMART" id="SM00355">
    <property type="entry name" value="ZnF_C2H2"/>
    <property type="match status" value="7"/>
</dbReference>
<dbReference type="PANTHER" id="PTHR19818">
    <property type="entry name" value="ZINC FINGER PROTEIN ZIC AND GLI"/>
    <property type="match status" value="1"/>
</dbReference>
<dbReference type="EMBL" id="AFQF01000199">
    <property type="protein sequence ID" value="EGU88819.1"/>
    <property type="molecule type" value="Genomic_DNA"/>
</dbReference>
<name>F9F2N8_FUSOF</name>
<dbReference type="GO" id="GO:0008270">
    <property type="term" value="F:zinc ion binding"/>
    <property type="evidence" value="ECO:0007669"/>
    <property type="project" value="UniProtKB-KW"/>
</dbReference>
<sequence>MEGRTPISDSLFVSEELDSASYDWNILPLSAPYDTYDAAFADVHLETTFTDTVNTINTNSFDTYSDPTNPILYNIQELPALDTTYPDILPMNCDFMAMPTDPITTTLAGSITTTEQSNCSTTYTSSSSPMTESSPIGLSQSQVSDPLSTKDAENASSTIARRRRTKMEPGTRPCDLKRQKRKEDKPEKCHICEKGHQWKRDLERHYRSNHPDEAAQMGLSRSKPIFSFVLSFTRSDKNVHVPSVVEALLVLSRSIRFSPPVSHHRFHKATPDDKKRREMQLVTKKRPKNSKRLRTPVQGIEPWAPREDTLSVMSLDDEPLHRAPEGYYVANECPNEAEQFTLTCPYIHCDGWIFVSAEDFAAQPALQRHSKASKHDIRWLCEDEDCEMVGEAFETNALFREHVRNSSGHKYWLADDTADDNDSVFTTSLNSSHQTAEDDVFGPFASDGNICNEPCCRHYSTDYKCKSEFNRHADTGAHRTAANLSKVLLSSIPTASALQAEQEGLRSFRCTSRSCHRHGEVFSTAKAFFNHLKDDEHRDGWYVKFDDDDLDYSSDRDVLPGIQFYAGGKKGRCVNEKCPRFRFQFDSYGAMKQHSRSLGHVRVEEDLGLTDADESGEEVWKKSAVHGMEVAEDGLLWKCTKQGCKKFNVVIKGLGNAKSHYNSDTHLMAAEEIATSSDESVEHIEGMESLKDGDGWRCLKRGCRKFNKLFLHLGNAKKHASGDSHALAEEPDSADENLDGLDYSMEEGVWTCVKPGCKRMNAIYQHLTSARKHANANFHALAEEPAEEILEDIEGMVVLDGESAYMCIKFGCKGSGKTYSNVRSAKLHANARPHMKAGDISAFMPNQFNMDLFATPTRTPRNLLLTPMETEESTIVVTPKSPSAGRGTNPAGHPAGARNGTSARTTKMIRLGRSSVTTAGSSKHEVLERKNRELESRVAKLEMQMGQVLGLQSPQIQNNAHYQNSQVHQSAQLFQQIPELPQAPETTCARVEGLSKFVRAAYRPKMSMPVNEDDL</sequence>
<feature type="domain" description="C2H2-type" evidence="6">
    <location>
        <begin position="187"/>
        <end position="210"/>
    </location>
</feature>
<evidence type="ECO:0000313" key="7">
    <source>
        <dbReference type="EMBL" id="EGU88819.1"/>
    </source>
</evidence>
<organism evidence="7">
    <name type="scientific">Fusarium oxysporum (strain Fo5176)</name>
    <name type="common">Fusarium vascular wilt</name>
    <dbReference type="NCBI Taxonomy" id="660025"/>
    <lineage>
        <taxon>Eukaryota</taxon>
        <taxon>Fungi</taxon>
        <taxon>Dikarya</taxon>
        <taxon>Ascomycota</taxon>
        <taxon>Pezizomycotina</taxon>
        <taxon>Sordariomycetes</taxon>
        <taxon>Hypocreomycetidae</taxon>
        <taxon>Hypocreales</taxon>
        <taxon>Nectriaceae</taxon>
        <taxon>Fusarium</taxon>
        <taxon>Fusarium oxysporum species complex</taxon>
    </lineage>
</organism>
<feature type="domain" description="C2H2-type" evidence="6">
    <location>
        <begin position="508"/>
        <end position="537"/>
    </location>
</feature>
<feature type="domain" description="C2H2-type" evidence="6">
    <location>
        <begin position="379"/>
        <end position="409"/>
    </location>
</feature>
<keyword evidence="2" id="KW-0677">Repeat</keyword>
<evidence type="ECO:0000256" key="4">
    <source>
        <dbReference type="ARBA" id="ARBA00022833"/>
    </source>
</evidence>
<dbReference type="STRING" id="660025.F9F2N8"/>
<dbReference type="PaxDb" id="5507-FOXG_04337P0"/>
<proteinExistence type="predicted"/>
<feature type="domain" description="C2H2-type" evidence="6">
    <location>
        <begin position="571"/>
        <end position="600"/>
    </location>
</feature>
<reference evidence="7" key="1">
    <citation type="journal article" date="2012" name="Mol. Plant Microbe Interact.">
        <title>A highly conserved effector in Fusarium oxysporum is required for full virulence on Arabidopsis.</title>
        <authorList>
            <person name="Thatcher L.F."/>
            <person name="Gardiner D.M."/>
            <person name="Kazan K."/>
            <person name="Manners J."/>
        </authorList>
    </citation>
    <scope>NUCLEOTIDE SEQUENCE [LARGE SCALE GENOMIC DNA]</scope>
    <source>
        <strain evidence="7">Fo5176</strain>
    </source>
</reference>
<dbReference type="GO" id="GO:0010557">
    <property type="term" value="P:positive regulation of macromolecule biosynthetic process"/>
    <property type="evidence" value="ECO:0007669"/>
    <property type="project" value="UniProtKB-ARBA"/>
</dbReference>